<dbReference type="AlphaFoldDB" id="A0A2U2RKZ9"/>
<dbReference type="PANTHER" id="PTHR28259:SF1">
    <property type="entry name" value="FLUORIDE EXPORT PROTEIN 1-RELATED"/>
    <property type="match status" value="1"/>
</dbReference>
<dbReference type="EMBL" id="QFKX01000002">
    <property type="protein sequence ID" value="PWH06552.1"/>
    <property type="molecule type" value="Genomic_DNA"/>
</dbReference>
<comment type="subcellular location">
    <subcellularLocation>
        <location evidence="1 10">Cell membrane</location>
        <topology evidence="1 10">Multi-pass membrane protein</topology>
    </subcellularLocation>
</comment>
<dbReference type="GO" id="GO:0062054">
    <property type="term" value="F:fluoride channel activity"/>
    <property type="evidence" value="ECO:0007669"/>
    <property type="project" value="UniProtKB-UniRule"/>
</dbReference>
<evidence type="ECO:0000256" key="8">
    <source>
        <dbReference type="ARBA" id="ARBA00035585"/>
    </source>
</evidence>
<evidence type="ECO:0000256" key="7">
    <source>
        <dbReference type="ARBA" id="ARBA00035120"/>
    </source>
</evidence>
<sequence length="146" mass="14585">MTVLLAILALLAVGVGCGLGAVARWGIHEGFSKLVSSRGSSSILVEVVPWPTVIANVLACFVLGIVVTRIGAEPTGSLRYLFLLLGAGLCGGMSTLAGAARDVVQLARRGTPVLAVGYLLVTVAVGMGALWVGVLVTQGTGATGGA</sequence>
<comment type="activity regulation">
    <text evidence="10">Na(+) is not transported, but it plays an essential structural role and its presence is essential for fluoride channel function.</text>
</comment>
<evidence type="ECO:0000256" key="10">
    <source>
        <dbReference type="HAMAP-Rule" id="MF_00454"/>
    </source>
</evidence>
<keyword evidence="10" id="KW-0915">Sodium</keyword>
<evidence type="ECO:0000256" key="6">
    <source>
        <dbReference type="ARBA" id="ARBA00023303"/>
    </source>
</evidence>
<dbReference type="GO" id="GO:0005886">
    <property type="term" value="C:plasma membrane"/>
    <property type="evidence" value="ECO:0007669"/>
    <property type="project" value="UniProtKB-SubCell"/>
</dbReference>
<dbReference type="OrthoDB" id="5148600at2"/>
<protein>
    <recommendedName>
        <fullName evidence="10">Fluoride-specific ion channel FluC</fullName>
    </recommendedName>
</protein>
<keyword evidence="6 10" id="KW-0407">Ion channel</keyword>
<dbReference type="Pfam" id="PF02537">
    <property type="entry name" value="CRCB"/>
    <property type="match status" value="1"/>
</dbReference>
<gene>
    <name evidence="10" type="primary">fluC</name>
    <name evidence="10" type="synonym">crcB</name>
    <name evidence="11" type="ORF">DEO23_06230</name>
</gene>
<dbReference type="HAMAP" id="MF_00454">
    <property type="entry name" value="FluC"/>
    <property type="match status" value="1"/>
</dbReference>
<keyword evidence="10" id="KW-0406">Ion transport</keyword>
<accession>A0A2U2RKZ9</accession>
<comment type="similarity">
    <text evidence="7 10">Belongs to the fluoride channel Fluc/FEX (TC 1.A.43) family.</text>
</comment>
<evidence type="ECO:0000256" key="9">
    <source>
        <dbReference type="ARBA" id="ARBA00049940"/>
    </source>
</evidence>
<dbReference type="InterPro" id="IPR003691">
    <property type="entry name" value="FluC"/>
</dbReference>
<keyword evidence="12" id="KW-1185">Reference proteome</keyword>
<dbReference type="Proteomes" id="UP000245590">
    <property type="component" value="Unassembled WGS sequence"/>
</dbReference>
<evidence type="ECO:0000256" key="3">
    <source>
        <dbReference type="ARBA" id="ARBA00022692"/>
    </source>
</evidence>
<evidence type="ECO:0000313" key="11">
    <source>
        <dbReference type="EMBL" id="PWH06552.1"/>
    </source>
</evidence>
<keyword evidence="2 10" id="KW-1003">Cell membrane</keyword>
<dbReference type="PANTHER" id="PTHR28259">
    <property type="entry name" value="FLUORIDE EXPORT PROTEIN 1-RELATED"/>
    <property type="match status" value="1"/>
</dbReference>
<proteinExistence type="inferred from homology"/>
<keyword evidence="4 10" id="KW-1133">Transmembrane helix</keyword>
<feature type="transmembrane region" description="Helical" evidence="10">
    <location>
        <begin position="47"/>
        <end position="68"/>
    </location>
</feature>
<evidence type="ECO:0000313" key="12">
    <source>
        <dbReference type="Proteomes" id="UP000245590"/>
    </source>
</evidence>
<evidence type="ECO:0000256" key="4">
    <source>
        <dbReference type="ARBA" id="ARBA00022989"/>
    </source>
</evidence>
<keyword evidence="10" id="KW-0813">Transport</keyword>
<evidence type="ECO:0000256" key="2">
    <source>
        <dbReference type="ARBA" id="ARBA00022475"/>
    </source>
</evidence>
<evidence type="ECO:0000256" key="5">
    <source>
        <dbReference type="ARBA" id="ARBA00023136"/>
    </source>
</evidence>
<comment type="catalytic activity">
    <reaction evidence="8">
        <text>fluoride(in) = fluoride(out)</text>
        <dbReference type="Rhea" id="RHEA:76159"/>
        <dbReference type="ChEBI" id="CHEBI:17051"/>
    </reaction>
    <physiologicalReaction direction="left-to-right" evidence="8">
        <dbReference type="Rhea" id="RHEA:76160"/>
    </physiologicalReaction>
</comment>
<keyword evidence="3 10" id="KW-0812">Transmembrane</keyword>
<dbReference type="RefSeq" id="WP_109275145.1">
    <property type="nucleotide sequence ID" value="NZ_QFKX01000002.1"/>
</dbReference>
<organism evidence="11 12">
    <name type="scientific">Brachybacterium endophyticum</name>
    <dbReference type="NCBI Taxonomy" id="2182385"/>
    <lineage>
        <taxon>Bacteria</taxon>
        <taxon>Bacillati</taxon>
        <taxon>Actinomycetota</taxon>
        <taxon>Actinomycetes</taxon>
        <taxon>Micrococcales</taxon>
        <taxon>Dermabacteraceae</taxon>
        <taxon>Brachybacterium</taxon>
    </lineage>
</organism>
<comment type="function">
    <text evidence="9 10">Fluoride-specific ion channel. Important for reducing fluoride concentration in the cell, thus reducing its toxicity.</text>
</comment>
<keyword evidence="10" id="KW-0479">Metal-binding</keyword>
<comment type="caution">
    <text evidence="11">The sequence shown here is derived from an EMBL/GenBank/DDBJ whole genome shotgun (WGS) entry which is preliminary data.</text>
</comment>
<feature type="transmembrane region" description="Helical" evidence="10">
    <location>
        <begin position="112"/>
        <end position="136"/>
    </location>
</feature>
<dbReference type="GO" id="GO:0140114">
    <property type="term" value="P:cellular detoxification of fluoride"/>
    <property type="evidence" value="ECO:0007669"/>
    <property type="project" value="UniProtKB-UniRule"/>
</dbReference>
<keyword evidence="5 10" id="KW-0472">Membrane</keyword>
<name>A0A2U2RKZ9_9MICO</name>
<dbReference type="GO" id="GO:0046872">
    <property type="term" value="F:metal ion binding"/>
    <property type="evidence" value="ECO:0007669"/>
    <property type="project" value="UniProtKB-KW"/>
</dbReference>
<feature type="transmembrane region" description="Helical" evidence="10">
    <location>
        <begin position="80"/>
        <end position="100"/>
    </location>
</feature>
<feature type="binding site" evidence="10">
    <location>
        <position position="94"/>
    </location>
    <ligand>
        <name>Na(+)</name>
        <dbReference type="ChEBI" id="CHEBI:29101"/>
        <note>structural</note>
    </ligand>
</feature>
<evidence type="ECO:0000256" key="1">
    <source>
        <dbReference type="ARBA" id="ARBA00004651"/>
    </source>
</evidence>
<reference evidence="11 12" key="1">
    <citation type="submission" date="2018-05" db="EMBL/GenBank/DDBJ databases">
        <title>Brachybacterium sp. M1HQ-2T, whole genome shotgun sequence.</title>
        <authorList>
            <person name="Tuo L."/>
        </authorList>
    </citation>
    <scope>NUCLEOTIDE SEQUENCE [LARGE SCALE GENOMIC DNA]</scope>
    <source>
        <strain evidence="11 12">M1HQ-2</strain>
    </source>
</reference>
<feature type="binding site" evidence="10">
    <location>
        <position position="91"/>
    </location>
    <ligand>
        <name>Na(+)</name>
        <dbReference type="ChEBI" id="CHEBI:29101"/>
        <note>structural</note>
    </ligand>
</feature>